<dbReference type="GO" id="GO:0045944">
    <property type="term" value="P:positive regulation of transcription by RNA polymerase II"/>
    <property type="evidence" value="ECO:0007669"/>
    <property type="project" value="InterPro"/>
</dbReference>
<accession>A0A9W8GTI8</accession>
<gene>
    <name evidence="9" type="primary">MEF2C</name>
    <name evidence="9" type="ORF">GGI19_003755</name>
</gene>
<comment type="caution">
    <text evidence="9">The sequence shown here is derived from an EMBL/GenBank/DDBJ whole genome shotgun (WGS) entry which is preliminary data.</text>
</comment>
<dbReference type="PROSITE" id="PS50066">
    <property type="entry name" value="MADS_BOX_2"/>
    <property type="match status" value="1"/>
</dbReference>
<feature type="compositionally biased region" description="Basic residues" evidence="7">
    <location>
        <begin position="679"/>
        <end position="689"/>
    </location>
</feature>
<dbReference type="OrthoDB" id="1898716at2759"/>
<proteinExistence type="inferred from homology"/>
<evidence type="ECO:0000256" key="3">
    <source>
        <dbReference type="ARBA" id="ARBA00023125"/>
    </source>
</evidence>
<dbReference type="PROSITE" id="PS00350">
    <property type="entry name" value="MADS_BOX_1"/>
    <property type="match status" value="1"/>
</dbReference>
<feature type="domain" description="MADS-box" evidence="8">
    <location>
        <begin position="1"/>
        <end position="61"/>
    </location>
</feature>
<evidence type="ECO:0000256" key="5">
    <source>
        <dbReference type="ARBA" id="ARBA00023242"/>
    </source>
</evidence>
<organism evidence="9 10">
    <name type="scientific">Coemansia pectinata</name>
    <dbReference type="NCBI Taxonomy" id="1052879"/>
    <lineage>
        <taxon>Eukaryota</taxon>
        <taxon>Fungi</taxon>
        <taxon>Fungi incertae sedis</taxon>
        <taxon>Zoopagomycota</taxon>
        <taxon>Kickxellomycotina</taxon>
        <taxon>Kickxellomycetes</taxon>
        <taxon>Kickxellales</taxon>
        <taxon>Kickxellaceae</taxon>
        <taxon>Coemansia</taxon>
    </lineage>
</organism>
<dbReference type="Proteomes" id="UP001140011">
    <property type="component" value="Unassembled WGS sequence"/>
</dbReference>
<dbReference type="InterPro" id="IPR036879">
    <property type="entry name" value="TF_MADSbox_sf"/>
</dbReference>
<dbReference type="AlphaFoldDB" id="A0A9W8GTI8"/>
<comment type="similarity">
    <text evidence="6">Belongs to the MEF2 family.</text>
</comment>
<evidence type="ECO:0000313" key="10">
    <source>
        <dbReference type="Proteomes" id="UP001140011"/>
    </source>
</evidence>
<dbReference type="Gene3D" id="3.40.1810.10">
    <property type="entry name" value="Transcription factor, MADS-box"/>
    <property type="match status" value="1"/>
</dbReference>
<dbReference type="SMART" id="SM00432">
    <property type="entry name" value="MADS"/>
    <property type="match status" value="1"/>
</dbReference>
<keyword evidence="5" id="KW-0539">Nucleus</keyword>
<protein>
    <submittedName>
        <fullName evidence="9">Myocyte-specific enhancer factor 2C</fullName>
    </submittedName>
</protein>
<dbReference type="SUPFAM" id="SSF55455">
    <property type="entry name" value="SRF-like"/>
    <property type="match status" value="1"/>
</dbReference>
<feature type="region of interest" description="Disordered" evidence="7">
    <location>
        <begin position="258"/>
        <end position="278"/>
    </location>
</feature>
<reference evidence="9" key="1">
    <citation type="submission" date="2022-07" db="EMBL/GenBank/DDBJ databases">
        <title>Phylogenomic reconstructions and comparative analyses of Kickxellomycotina fungi.</title>
        <authorList>
            <person name="Reynolds N.K."/>
            <person name="Stajich J.E."/>
            <person name="Barry K."/>
            <person name="Grigoriev I.V."/>
            <person name="Crous P."/>
            <person name="Smith M.E."/>
        </authorList>
    </citation>
    <scope>NUCLEOTIDE SEQUENCE</scope>
    <source>
        <strain evidence="9">BCRC 34297</strain>
    </source>
</reference>
<feature type="region of interest" description="Disordered" evidence="7">
    <location>
        <begin position="377"/>
        <end position="557"/>
    </location>
</feature>
<evidence type="ECO:0000256" key="7">
    <source>
        <dbReference type="SAM" id="MobiDB-lite"/>
    </source>
</evidence>
<feature type="compositionally biased region" description="Polar residues" evidence="7">
    <location>
        <begin position="541"/>
        <end position="551"/>
    </location>
</feature>
<feature type="compositionally biased region" description="Low complexity" evidence="7">
    <location>
        <begin position="501"/>
        <end position="511"/>
    </location>
</feature>
<dbReference type="GO" id="GO:0000978">
    <property type="term" value="F:RNA polymerase II cis-regulatory region sequence-specific DNA binding"/>
    <property type="evidence" value="ECO:0007669"/>
    <property type="project" value="TreeGrafter"/>
</dbReference>
<feature type="compositionally biased region" description="Low complexity" evidence="7">
    <location>
        <begin position="384"/>
        <end position="401"/>
    </location>
</feature>
<dbReference type="InterPro" id="IPR033896">
    <property type="entry name" value="MEF2-like_N"/>
</dbReference>
<feature type="region of interest" description="Disordered" evidence="7">
    <location>
        <begin position="165"/>
        <end position="195"/>
    </location>
</feature>
<dbReference type="CDD" id="cd00265">
    <property type="entry name" value="MADS_MEF2_like"/>
    <property type="match status" value="1"/>
</dbReference>
<keyword evidence="2" id="KW-0805">Transcription regulation</keyword>
<feature type="compositionally biased region" description="Low complexity" evidence="7">
    <location>
        <begin position="472"/>
        <end position="484"/>
    </location>
</feature>
<comment type="subcellular location">
    <subcellularLocation>
        <location evidence="1">Nucleus</location>
    </subcellularLocation>
</comment>
<evidence type="ECO:0000256" key="2">
    <source>
        <dbReference type="ARBA" id="ARBA00023015"/>
    </source>
</evidence>
<dbReference type="PANTHER" id="PTHR11945">
    <property type="entry name" value="MADS BOX PROTEIN"/>
    <property type="match status" value="1"/>
</dbReference>
<evidence type="ECO:0000259" key="8">
    <source>
        <dbReference type="PROSITE" id="PS50066"/>
    </source>
</evidence>
<feature type="region of interest" description="Disordered" evidence="7">
    <location>
        <begin position="631"/>
        <end position="689"/>
    </location>
</feature>
<dbReference type="GO" id="GO:0000981">
    <property type="term" value="F:DNA-binding transcription factor activity, RNA polymerase II-specific"/>
    <property type="evidence" value="ECO:0007669"/>
    <property type="project" value="TreeGrafter"/>
</dbReference>
<evidence type="ECO:0000256" key="1">
    <source>
        <dbReference type="ARBA" id="ARBA00004123"/>
    </source>
</evidence>
<keyword evidence="4" id="KW-0804">Transcription</keyword>
<keyword evidence="3" id="KW-0238">DNA-binding</keyword>
<dbReference type="PRINTS" id="PR00404">
    <property type="entry name" value="MADSDOMAIN"/>
</dbReference>
<evidence type="ECO:0000313" key="9">
    <source>
        <dbReference type="EMBL" id="KAJ2752540.1"/>
    </source>
</evidence>
<feature type="compositionally biased region" description="Low complexity" evidence="7">
    <location>
        <begin position="165"/>
        <end position="182"/>
    </location>
</feature>
<evidence type="ECO:0000256" key="4">
    <source>
        <dbReference type="ARBA" id="ARBA00023163"/>
    </source>
</evidence>
<keyword evidence="10" id="KW-1185">Reference proteome</keyword>
<sequence length="689" mass="74978">MGRKKIKIQTIKDERNRQVTFLKRKAGLLKKAYELSVLCDCEIAVVIFSSQNKLVQYASTNMDKVLMRYTDFGEPNESLTNVQCAALYGEGADNDDDDLMLPNSASVATPGLPPHDLLDAASAIRSPPDMHRPPRYQEPDDSGLVNATTAFAAGGVSVSNMSLQQSYMQQQQQHGYYQQQPQQHHHHHHQQQQPMATMYSPVLGDMEPASGSPYYSSPMTYTNATPTNTIYPQSRSVPQPVIAQQLSAYPYGLSVKPHQTQQLHQQHPQQQQQYQQPQQIGYAPPLMRAYSNYQPMSAYSPQQQHQQQHAGIAMPLSGDPIPSQTSVMYQVGQPYQPGQVLGRPLDSYRTRVSVPNTGALSGAPASAQYMLYRMPEEDGQSIDGGASQQTPQSSAQAQQGPLHTIAEDEDDRYQNEEDEEQDPENDQAQDTDDAGGATLDDQGDLPSALFDTEAPTDVRGDFAADDGDGSRRQSSSPQSHDPPGLRVEIPLKSQQSRPRAEAAPATSSSTTGQRRSAASAGRLTLASTPDTSGVARAGHSANDTKQPVQQQRGRRFPLAVNTTARAAAATTSTNEPGPQTAMLIEYVQSLPSPSTFQPIVYQQDENYSPMEFGTTPIVGHQQTSAFQWPLPPSGSSVAGAATATSRAPHQPSPLKRNVAKDPIAPVVADSSIDAMVSHKSPKKRSRNQL</sequence>
<dbReference type="GO" id="GO:0046983">
    <property type="term" value="F:protein dimerization activity"/>
    <property type="evidence" value="ECO:0007669"/>
    <property type="project" value="InterPro"/>
</dbReference>
<name>A0A9W8GTI8_9FUNG</name>
<dbReference type="Pfam" id="PF00319">
    <property type="entry name" value="SRF-TF"/>
    <property type="match status" value="1"/>
</dbReference>
<dbReference type="PANTHER" id="PTHR11945:SF534">
    <property type="entry name" value="MYOCYTE-SPECIFIC ENHANCER FACTOR 2"/>
    <property type="match status" value="1"/>
</dbReference>
<dbReference type="InterPro" id="IPR002100">
    <property type="entry name" value="TF_MADSbox"/>
</dbReference>
<dbReference type="EMBL" id="JANBUH010000271">
    <property type="protein sequence ID" value="KAJ2752540.1"/>
    <property type="molecule type" value="Genomic_DNA"/>
</dbReference>
<evidence type="ECO:0000256" key="6">
    <source>
        <dbReference type="ARBA" id="ARBA00025805"/>
    </source>
</evidence>
<feature type="compositionally biased region" description="Acidic residues" evidence="7">
    <location>
        <begin position="407"/>
        <end position="433"/>
    </location>
</feature>
<feature type="compositionally biased region" description="Low complexity" evidence="7">
    <location>
        <begin position="633"/>
        <end position="645"/>
    </location>
</feature>
<dbReference type="GO" id="GO:0005634">
    <property type="term" value="C:nucleus"/>
    <property type="evidence" value="ECO:0007669"/>
    <property type="project" value="UniProtKB-SubCell"/>
</dbReference>